<accession>A0A2V0NTC7</accession>
<dbReference type="STRING" id="307507.A0A2V0NTC7"/>
<evidence type="ECO:0000313" key="4">
    <source>
        <dbReference type="EMBL" id="GBF89922.1"/>
    </source>
</evidence>
<proteinExistence type="inferred from homology"/>
<dbReference type="PANTHER" id="PTHR24320">
    <property type="entry name" value="RETINOL DEHYDROGENASE"/>
    <property type="match status" value="1"/>
</dbReference>
<comment type="similarity">
    <text evidence="1">Belongs to the short-chain dehydrogenases/reductases (SDR) family.</text>
</comment>
<dbReference type="Pfam" id="PF00106">
    <property type="entry name" value="adh_short"/>
    <property type="match status" value="1"/>
</dbReference>
<name>A0A2V0NTC7_9CHLO</name>
<dbReference type="EMBL" id="BDRX01000013">
    <property type="protein sequence ID" value="GBF89922.1"/>
    <property type="molecule type" value="Genomic_DNA"/>
</dbReference>
<dbReference type="PRINTS" id="PR00081">
    <property type="entry name" value="GDHRDH"/>
</dbReference>
<dbReference type="Gene3D" id="3.40.50.720">
    <property type="entry name" value="NAD(P)-binding Rossmann-like Domain"/>
    <property type="match status" value="1"/>
</dbReference>
<evidence type="ECO:0000256" key="2">
    <source>
        <dbReference type="ARBA" id="ARBA00022857"/>
    </source>
</evidence>
<protein>
    <submittedName>
        <fullName evidence="4">Short-chain dehydrogenase reductase</fullName>
    </submittedName>
</protein>
<evidence type="ECO:0000256" key="3">
    <source>
        <dbReference type="ARBA" id="ARBA00023002"/>
    </source>
</evidence>
<dbReference type="PANTHER" id="PTHR24320:SF282">
    <property type="entry name" value="WW DOMAIN-CONTAINING OXIDOREDUCTASE"/>
    <property type="match status" value="1"/>
</dbReference>
<keyword evidence="3" id="KW-0560">Oxidoreductase</keyword>
<reference evidence="4 5" key="1">
    <citation type="journal article" date="2018" name="Sci. Rep.">
        <title>Raphidocelis subcapitata (=Pseudokirchneriella subcapitata) provides an insight into genome evolution and environmental adaptations in the Sphaeropleales.</title>
        <authorList>
            <person name="Suzuki S."/>
            <person name="Yamaguchi H."/>
            <person name="Nakajima N."/>
            <person name="Kawachi M."/>
        </authorList>
    </citation>
    <scope>NUCLEOTIDE SEQUENCE [LARGE SCALE GENOMIC DNA]</scope>
    <source>
        <strain evidence="4 5">NIES-35</strain>
    </source>
</reference>
<dbReference type="GO" id="GO:0016491">
    <property type="term" value="F:oxidoreductase activity"/>
    <property type="evidence" value="ECO:0007669"/>
    <property type="project" value="UniProtKB-KW"/>
</dbReference>
<gene>
    <name evidence="4" type="ORF">Rsub_02626</name>
</gene>
<dbReference type="OrthoDB" id="191139at2759"/>
<dbReference type="SUPFAM" id="SSF51735">
    <property type="entry name" value="NAD(P)-binding Rossmann-fold domains"/>
    <property type="match status" value="1"/>
</dbReference>
<dbReference type="InParanoid" id="A0A2V0NTC7"/>
<dbReference type="AlphaFoldDB" id="A0A2V0NTC7"/>
<keyword evidence="5" id="KW-1185">Reference proteome</keyword>
<dbReference type="Proteomes" id="UP000247498">
    <property type="component" value="Unassembled WGS sequence"/>
</dbReference>
<organism evidence="4 5">
    <name type="scientific">Raphidocelis subcapitata</name>
    <dbReference type="NCBI Taxonomy" id="307507"/>
    <lineage>
        <taxon>Eukaryota</taxon>
        <taxon>Viridiplantae</taxon>
        <taxon>Chlorophyta</taxon>
        <taxon>core chlorophytes</taxon>
        <taxon>Chlorophyceae</taxon>
        <taxon>CS clade</taxon>
        <taxon>Sphaeropleales</taxon>
        <taxon>Selenastraceae</taxon>
        <taxon>Raphidocelis</taxon>
    </lineage>
</organism>
<comment type="caution">
    <text evidence="4">The sequence shown here is derived from an EMBL/GenBank/DDBJ whole genome shotgun (WGS) entry which is preliminary data.</text>
</comment>
<dbReference type="InterPro" id="IPR002347">
    <property type="entry name" value="SDR_fam"/>
</dbReference>
<evidence type="ECO:0000313" key="5">
    <source>
        <dbReference type="Proteomes" id="UP000247498"/>
    </source>
</evidence>
<dbReference type="InterPro" id="IPR036291">
    <property type="entry name" value="NAD(P)-bd_dom_sf"/>
</dbReference>
<sequence>MAGIARALGFFSLPESMSGKLAVVTGGNSGIGLEVVRALAKRGATVIMASRDAGRMAGAVAYIARDDPAAARNVLALQAPLDLLVNNAGRFLDAPFALTEDGFEQARGQGGQGGQGGGGGRRVSIARARTHAVNHWGHAYLTLLLLGRLVQAGPSRIVQVVSFGEIIGRVRLDDLRGARLGSSGLDAYCNSKLMGYIWLSELQARLRRSGARVDCFATQPGYVASRLMDKVSFIYPLAIPAYAAARLIALPPWLGCRSTLFAAADPSLTGKGLSSRRVGAPYVGAPYPLFWLPLLFHTASGPAWNPQAHDESLRVAVWRETHRILEEAIGPGVPNVTVALTTPDVGRAR</sequence>
<evidence type="ECO:0000256" key="1">
    <source>
        <dbReference type="ARBA" id="ARBA00006484"/>
    </source>
</evidence>
<keyword evidence="2" id="KW-0521">NADP</keyword>